<evidence type="ECO:0000313" key="8">
    <source>
        <dbReference type="EMBL" id="MBJ7608000.1"/>
    </source>
</evidence>
<proteinExistence type="predicted"/>
<evidence type="ECO:0000256" key="5">
    <source>
        <dbReference type="ARBA" id="ARBA00022840"/>
    </source>
</evidence>
<dbReference type="NCBIfam" id="NF010659">
    <property type="entry name" value="PRK14058.1-1"/>
    <property type="match status" value="1"/>
</dbReference>
<evidence type="ECO:0000256" key="1">
    <source>
        <dbReference type="ARBA" id="ARBA00022605"/>
    </source>
</evidence>
<dbReference type="Proteomes" id="UP000614410">
    <property type="component" value="Unassembled WGS sequence"/>
</dbReference>
<gene>
    <name evidence="8" type="ORF">JF887_01015</name>
</gene>
<feature type="domain" description="Aspartate/glutamate/uridylate kinase" evidence="7">
    <location>
        <begin position="6"/>
        <end position="243"/>
    </location>
</feature>
<keyword evidence="1" id="KW-0028">Amino-acid biosynthesis</keyword>
<dbReference type="SUPFAM" id="SSF53633">
    <property type="entry name" value="Carbamate kinase-like"/>
    <property type="match status" value="1"/>
</dbReference>
<dbReference type="InterPro" id="IPR004662">
    <property type="entry name" value="AcgluKinase_fam"/>
</dbReference>
<dbReference type="PRINTS" id="PR00474">
    <property type="entry name" value="GLU5KINASE"/>
</dbReference>
<organism evidence="8 9">
    <name type="scientific">Candidatus Amunia macphersoniae</name>
    <dbReference type="NCBI Taxonomy" id="3127014"/>
    <lineage>
        <taxon>Bacteria</taxon>
        <taxon>Bacillati</taxon>
        <taxon>Candidatus Dormiibacterota</taxon>
        <taxon>Candidatus Dormibacteria</taxon>
        <taxon>Candidatus Aeolococcales</taxon>
        <taxon>Candidatus Aeolococcaceae</taxon>
        <taxon>Candidatus Amunia</taxon>
    </lineage>
</organism>
<dbReference type="GO" id="GO:0005737">
    <property type="term" value="C:cytoplasm"/>
    <property type="evidence" value="ECO:0007669"/>
    <property type="project" value="InterPro"/>
</dbReference>
<dbReference type="PIRSF" id="PIRSF000728">
    <property type="entry name" value="NAGK"/>
    <property type="match status" value="1"/>
</dbReference>
<dbReference type="Gene3D" id="3.40.1160.10">
    <property type="entry name" value="Acetylglutamate kinase-like"/>
    <property type="match status" value="1"/>
</dbReference>
<keyword evidence="4 8" id="KW-0418">Kinase</keyword>
<keyword evidence="2" id="KW-0808">Transferase</keyword>
<reference evidence="8 9" key="1">
    <citation type="submission" date="2020-10" db="EMBL/GenBank/DDBJ databases">
        <title>Ca. Dormibacterota MAGs.</title>
        <authorList>
            <person name="Montgomery K."/>
        </authorList>
    </citation>
    <scope>NUCLEOTIDE SEQUENCE [LARGE SCALE GENOMIC DNA]</scope>
    <source>
        <strain evidence="8">Mitchell_Peninsula_5</strain>
    </source>
</reference>
<protein>
    <submittedName>
        <fullName evidence="8">[LysW]-aminoadipate kinase</fullName>
    </submittedName>
</protein>
<comment type="pathway">
    <text evidence="6">Amino-acid biosynthesis.</text>
</comment>
<evidence type="ECO:0000313" key="9">
    <source>
        <dbReference type="Proteomes" id="UP000614410"/>
    </source>
</evidence>
<dbReference type="EMBL" id="JAEKNN010000005">
    <property type="protein sequence ID" value="MBJ7608000.1"/>
    <property type="molecule type" value="Genomic_DNA"/>
</dbReference>
<keyword evidence="5" id="KW-0067">ATP-binding</keyword>
<evidence type="ECO:0000256" key="3">
    <source>
        <dbReference type="ARBA" id="ARBA00022741"/>
    </source>
</evidence>
<sequence length="293" mass="30363">MSGPPLVVKIGGSLEDPTTLLDDIAAHQGPLVIVHGAHRVLDELARRLGHPPRLVTSARGESSRYTDAAAMDHFLMAYCGLVNKRLVQQLLARDVRAIGLAAMDAGMVRGRRRTDLRIREDGRTLMLHGDHAGSIESVDTTVLTSLLEAGHTPVLCPPALGDDGSPINVDGDRLAAELAIAIGAERLIIFSDTAGFLADPDDAGSTLPRASLEDLGGLAGSARGRVRVKLAAVERALRAGIDAVALCDGRGARPLCRALDGEGTWFTAPAMEAEATSGAAPQAAAAAGTAVSV</sequence>
<evidence type="ECO:0000259" key="7">
    <source>
        <dbReference type="Pfam" id="PF00696"/>
    </source>
</evidence>
<dbReference type="Pfam" id="PF00696">
    <property type="entry name" value="AA_kinase"/>
    <property type="match status" value="1"/>
</dbReference>
<evidence type="ECO:0000256" key="4">
    <source>
        <dbReference type="ARBA" id="ARBA00022777"/>
    </source>
</evidence>
<dbReference type="GO" id="GO:0003991">
    <property type="term" value="F:acetylglutamate kinase activity"/>
    <property type="evidence" value="ECO:0007669"/>
    <property type="project" value="TreeGrafter"/>
</dbReference>
<dbReference type="GO" id="GO:0005524">
    <property type="term" value="F:ATP binding"/>
    <property type="evidence" value="ECO:0007669"/>
    <property type="project" value="UniProtKB-KW"/>
</dbReference>
<dbReference type="InterPro" id="IPR036393">
    <property type="entry name" value="AceGlu_kinase-like_sf"/>
</dbReference>
<dbReference type="PANTHER" id="PTHR23342:SF20">
    <property type="entry name" value="[LYSW]-AMINOADIPATE KINASE"/>
    <property type="match status" value="1"/>
</dbReference>
<dbReference type="AlphaFoldDB" id="A0A934NF16"/>
<accession>A0A934NF16</accession>
<dbReference type="InterPro" id="IPR001048">
    <property type="entry name" value="Asp/Glu/Uridylate_kinase"/>
</dbReference>
<dbReference type="InterPro" id="IPR001057">
    <property type="entry name" value="Glu/AcGlu_kinase"/>
</dbReference>
<evidence type="ECO:0000256" key="6">
    <source>
        <dbReference type="ARBA" id="ARBA00029440"/>
    </source>
</evidence>
<evidence type="ECO:0000256" key="2">
    <source>
        <dbReference type="ARBA" id="ARBA00022679"/>
    </source>
</evidence>
<dbReference type="PANTHER" id="PTHR23342">
    <property type="entry name" value="N-ACETYLGLUTAMATE SYNTHASE"/>
    <property type="match status" value="1"/>
</dbReference>
<comment type="caution">
    <text evidence="8">The sequence shown here is derived from an EMBL/GenBank/DDBJ whole genome shotgun (WGS) entry which is preliminary data.</text>
</comment>
<keyword evidence="3" id="KW-0547">Nucleotide-binding</keyword>
<dbReference type="GO" id="GO:0006526">
    <property type="term" value="P:L-arginine biosynthetic process"/>
    <property type="evidence" value="ECO:0007669"/>
    <property type="project" value="TreeGrafter"/>
</dbReference>
<name>A0A934NF16_9BACT</name>